<gene>
    <name evidence="8 9" type="primary">bioD</name>
    <name evidence="9" type="ORF">EBB59_07820</name>
</gene>
<comment type="similarity">
    <text evidence="8">Belongs to the dethiobiotin synthetase family.</text>
</comment>
<sequence length="211" mass="22053">MILHDAYVTGTDTEIGKTFVTCALLRAARDAGHRVIGMKPVASGCIDTPAGWRSEDALAQLDADGVADAPYALRNPYALPLPVAPEIAARAAGVEIGLGEIAEAHRRLRAMPGVEGVLVEGVGGWLAPLSESLEQADVARALGLPVLMVVGLRLGCVHHARSTWRAILADGCEFAGWVANPVDPAMDAFQANLATLARVLGQAPLRVLARA</sequence>
<feature type="active site" evidence="8">
    <location>
        <position position="39"/>
    </location>
</feature>
<feature type="binding site" evidence="8">
    <location>
        <begin position="120"/>
        <end position="123"/>
    </location>
    <ligand>
        <name>ATP</name>
        <dbReference type="ChEBI" id="CHEBI:30616"/>
    </ligand>
</feature>
<dbReference type="GO" id="GO:0009102">
    <property type="term" value="P:biotin biosynthetic process"/>
    <property type="evidence" value="ECO:0007669"/>
    <property type="project" value="UniProtKB-UniRule"/>
</dbReference>
<evidence type="ECO:0000313" key="10">
    <source>
        <dbReference type="Proteomes" id="UP000275012"/>
    </source>
</evidence>
<dbReference type="HAMAP" id="MF_00336">
    <property type="entry name" value="BioD"/>
    <property type="match status" value="1"/>
</dbReference>
<dbReference type="SUPFAM" id="SSF52540">
    <property type="entry name" value="P-loop containing nucleoside triphosphate hydrolases"/>
    <property type="match status" value="1"/>
</dbReference>
<dbReference type="NCBIfam" id="TIGR00347">
    <property type="entry name" value="bioD"/>
    <property type="match status" value="1"/>
</dbReference>
<dbReference type="UniPathway" id="UPA00078">
    <property type="reaction ID" value="UER00161"/>
</dbReference>
<keyword evidence="6 8" id="KW-0067">ATP-binding</keyword>
<dbReference type="PIRSF" id="PIRSF006755">
    <property type="entry name" value="DTB_synth"/>
    <property type="match status" value="1"/>
</dbReference>
<keyword evidence="2 8" id="KW-0436">Ligase</keyword>
<dbReference type="GO" id="GO:0005524">
    <property type="term" value="F:ATP binding"/>
    <property type="evidence" value="ECO:0007669"/>
    <property type="project" value="UniProtKB-UniRule"/>
</dbReference>
<comment type="subcellular location">
    <subcellularLocation>
        <location evidence="8">Cytoplasm</location>
    </subcellularLocation>
</comment>
<accession>A0A3M2HV57</accession>
<comment type="catalytic activity">
    <reaction evidence="8">
        <text>(7R,8S)-7,8-diammoniononanoate + CO2 + ATP = (4R,5S)-dethiobiotin + ADP + phosphate + 3 H(+)</text>
        <dbReference type="Rhea" id="RHEA:15805"/>
        <dbReference type="ChEBI" id="CHEBI:15378"/>
        <dbReference type="ChEBI" id="CHEBI:16526"/>
        <dbReference type="ChEBI" id="CHEBI:30616"/>
        <dbReference type="ChEBI" id="CHEBI:43474"/>
        <dbReference type="ChEBI" id="CHEBI:149469"/>
        <dbReference type="ChEBI" id="CHEBI:149473"/>
        <dbReference type="ChEBI" id="CHEBI:456216"/>
        <dbReference type="EC" id="6.3.3.3"/>
    </reaction>
</comment>
<comment type="subunit">
    <text evidence="8">Homodimer.</text>
</comment>
<evidence type="ECO:0000256" key="1">
    <source>
        <dbReference type="ARBA" id="ARBA00022490"/>
    </source>
</evidence>
<dbReference type="FunFam" id="3.40.50.300:FF:000292">
    <property type="entry name" value="ATP-dependent dethiobiotin synthetase BioD"/>
    <property type="match status" value="1"/>
</dbReference>
<dbReference type="GO" id="GO:0042803">
    <property type="term" value="F:protein homodimerization activity"/>
    <property type="evidence" value="ECO:0007669"/>
    <property type="project" value="UniProtKB-ARBA"/>
</dbReference>
<dbReference type="CDD" id="cd03109">
    <property type="entry name" value="DTBS"/>
    <property type="match status" value="1"/>
</dbReference>
<evidence type="ECO:0000256" key="8">
    <source>
        <dbReference type="HAMAP-Rule" id="MF_00336"/>
    </source>
</evidence>
<feature type="binding site" evidence="8">
    <location>
        <position position="120"/>
    </location>
    <ligand>
        <name>Mg(2+)</name>
        <dbReference type="ChEBI" id="CHEBI:18420"/>
    </ligand>
</feature>
<dbReference type="InterPro" id="IPR027417">
    <property type="entry name" value="P-loop_NTPase"/>
</dbReference>
<keyword evidence="5 8" id="KW-0093">Biotin biosynthesis</keyword>
<dbReference type="EMBL" id="RFLY01000009">
    <property type="protein sequence ID" value="RMH92908.1"/>
    <property type="molecule type" value="Genomic_DNA"/>
</dbReference>
<protein>
    <recommendedName>
        <fullName evidence="8">ATP-dependent dethiobiotin synthetase BioD</fullName>
        <ecNumber evidence="8">6.3.3.3</ecNumber>
    </recommendedName>
    <alternativeName>
        <fullName evidence="8">DTB synthetase</fullName>
        <shortName evidence="8">DTBS</shortName>
    </alternativeName>
    <alternativeName>
        <fullName evidence="8">Dethiobiotin synthase</fullName>
    </alternativeName>
</protein>
<dbReference type="PANTHER" id="PTHR43210:SF5">
    <property type="entry name" value="DETHIOBIOTIN SYNTHETASE"/>
    <property type="match status" value="1"/>
</dbReference>
<organism evidence="9 10">
    <name type="scientific">Solilutibacter pythonis</name>
    <dbReference type="NCBI Taxonomy" id="2483112"/>
    <lineage>
        <taxon>Bacteria</taxon>
        <taxon>Pseudomonadati</taxon>
        <taxon>Pseudomonadota</taxon>
        <taxon>Gammaproteobacteria</taxon>
        <taxon>Lysobacterales</taxon>
        <taxon>Lysobacteraceae</taxon>
        <taxon>Solilutibacter</taxon>
    </lineage>
</organism>
<dbReference type="Proteomes" id="UP000275012">
    <property type="component" value="Unassembled WGS sequence"/>
</dbReference>
<dbReference type="GO" id="GO:0005829">
    <property type="term" value="C:cytosol"/>
    <property type="evidence" value="ECO:0007669"/>
    <property type="project" value="TreeGrafter"/>
</dbReference>
<feature type="binding site" evidence="8">
    <location>
        <position position="43"/>
    </location>
    <ligand>
        <name>substrate</name>
    </ligand>
</feature>
<comment type="cofactor">
    <cofactor evidence="8">
        <name>Mg(2+)</name>
        <dbReference type="ChEBI" id="CHEBI:18420"/>
    </cofactor>
</comment>
<evidence type="ECO:0000256" key="5">
    <source>
        <dbReference type="ARBA" id="ARBA00022756"/>
    </source>
</evidence>
<keyword evidence="1 8" id="KW-0963">Cytoplasm</keyword>
<dbReference type="GO" id="GO:0000287">
    <property type="term" value="F:magnesium ion binding"/>
    <property type="evidence" value="ECO:0007669"/>
    <property type="project" value="UniProtKB-UniRule"/>
</dbReference>
<dbReference type="Gene3D" id="3.40.50.300">
    <property type="entry name" value="P-loop containing nucleotide triphosphate hydrolases"/>
    <property type="match status" value="1"/>
</dbReference>
<keyword evidence="3 8" id="KW-0479">Metal-binding</keyword>
<dbReference type="InterPro" id="IPR004472">
    <property type="entry name" value="DTB_synth_BioD"/>
</dbReference>
<feature type="binding site" evidence="8">
    <location>
        <position position="56"/>
    </location>
    <ligand>
        <name>ATP</name>
        <dbReference type="ChEBI" id="CHEBI:30616"/>
    </ligand>
</feature>
<evidence type="ECO:0000256" key="4">
    <source>
        <dbReference type="ARBA" id="ARBA00022741"/>
    </source>
</evidence>
<proteinExistence type="inferred from homology"/>
<comment type="caution">
    <text evidence="8">Lacks conserved residue(s) required for the propagation of feature annotation.</text>
</comment>
<keyword evidence="10" id="KW-1185">Reference proteome</keyword>
<evidence type="ECO:0000256" key="7">
    <source>
        <dbReference type="ARBA" id="ARBA00022842"/>
    </source>
</evidence>
<feature type="binding site" evidence="8">
    <location>
        <begin position="14"/>
        <end position="19"/>
    </location>
    <ligand>
        <name>ATP</name>
        <dbReference type="ChEBI" id="CHEBI:30616"/>
    </ligand>
</feature>
<evidence type="ECO:0000313" key="9">
    <source>
        <dbReference type="EMBL" id="RMH92908.1"/>
    </source>
</evidence>
<dbReference type="EC" id="6.3.3.3" evidence="8"/>
<feature type="binding site" evidence="8">
    <location>
        <position position="18"/>
    </location>
    <ligand>
        <name>Mg(2+)</name>
        <dbReference type="ChEBI" id="CHEBI:18420"/>
    </ligand>
</feature>
<name>A0A3M2HV57_9GAMM</name>
<evidence type="ECO:0000256" key="6">
    <source>
        <dbReference type="ARBA" id="ARBA00022840"/>
    </source>
</evidence>
<evidence type="ECO:0000256" key="2">
    <source>
        <dbReference type="ARBA" id="ARBA00022598"/>
    </source>
</evidence>
<comment type="caution">
    <text evidence="9">The sequence shown here is derived from an EMBL/GenBank/DDBJ whole genome shotgun (WGS) entry which is preliminary data.</text>
</comment>
<dbReference type="GO" id="GO:0004141">
    <property type="term" value="F:dethiobiotin synthase activity"/>
    <property type="evidence" value="ECO:0007669"/>
    <property type="project" value="UniProtKB-UniRule"/>
</dbReference>
<dbReference type="Pfam" id="PF13500">
    <property type="entry name" value="AAA_26"/>
    <property type="match status" value="1"/>
</dbReference>
<comment type="function">
    <text evidence="8">Catalyzes a mechanistically unusual reaction, the ATP-dependent insertion of CO2 between the N7 and N8 nitrogen atoms of 7,8-diaminopelargonic acid (DAPA, also called 7,8-diammoniononanoate) to form a ureido ring.</text>
</comment>
<evidence type="ECO:0000256" key="3">
    <source>
        <dbReference type="ARBA" id="ARBA00022723"/>
    </source>
</evidence>
<dbReference type="PANTHER" id="PTHR43210">
    <property type="entry name" value="DETHIOBIOTIN SYNTHETASE"/>
    <property type="match status" value="1"/>
</dbReference>
<keyword evidence="4 8" id="KW-0547">Nucleotide-binding</keyword>
<dbReference type="AlphaFoldDB" id="A0A3M2HV57"/>
<feature type="binding site" evidence="8">
    <location>
        <position position="56"/>
    </location>
    <ligand>
        <name>Mg(2+)</name>
        <dbReference type="ChEBI" id="CHEBI:18420"/>
    </ligand>
</feature>
<reference evidence="9 10" key="1">
    <citation type="submission" date="2018-10" db="EMBL/GenBank/DDBJ databases">
        <title>Proposal of Lysobacter pythonis sp. nov. isolated from royal pythons (Python regius).</title>
        <authorList>
            <person name="Hans-Juergen B."/>
            <person name="Huptas C."/>
            <person name="Sandra B."/>
            <person name="Igor L."/>
            <person name="Joachim S."/>
            <person name="Siegfried S."/>
            <person name="Mareike W."/>
            <person name="Peter K."/>
        </authorList>
    </citation>
    <scope>NUCLEOTIDE SEQUENCE [LARGE SCALE GENOMIC DNA]</scope>
    <source>
        <strain evidence="9 10">4284/11</strain>
    </source>
</reference>
<keyword evidence="7 8" id="KW-0460">Magnesium</keyword>
<dbReference type="OrthoDB" id="9802097at2"/>
<comment type="pathway">
    <text evidence="8">Cofactor biosynthesis; biotin biosynthesis; biotin from 7,8-diaminononanoate: step 1/2.</text>
</comment>